<evidence type="ECO:0000256" key="2">
    <source>
        <dbReference type="SAM" id="MobiDB-lite"/>
    </source>
</evidence>
<evidence type="ECO:0000259" key="4">
    <source>
        <dbReference type="Pfam" id="PF03330"/>
    </source>
</evidence>
<dbReference type="InterPro" id="IPR051477">
    <property type="entry name" value="Expansin_CellWall"/>
</dbReference>
<dbReference type="PANTHER" id="PTHR31836:SF24">
    <property type="entry name" value="RLPA-LIKE PROTEIN DOUBLE-PSI BETA-BARREL DOMAIN-CONTAINING PROTEIN"/>
    <property type="match status" value="1"/>
</dbReference>
<protein>
    <submittedName>
        <fullName evidence="5">Barwin-like endoglucanase</fullName>
    </submittedName>
</protein>
<gene>
    <name evidence="5" type="ORF">WOLCODRAFT_135984</name>
</gene>
<reference evidence="5 6" key="1">
    <citation type="journal article" date="2012" name="Science">
        <title>The Paleozoic origin of enzymatic lignin decomposition reconstructed from 31 fungal genomes.</title>
        <authorList>
            <person name="Floudas D."/>
            <person name="Binder M."/>
            <person name="Riley R."/>
            <person name="Barry K."/>
            <person name="Blanchette R.A."/>
            <person name="Henrissat B."/>
            <person name="Martinez A.T."/>
            <person name="Otillar R."/>
            <person name="Spatafora J.W."/>
            <person name="Yadav J.S."/>
            <person name="Aerts A."/>
            <person name="Benoit I."/>
            <person name="Boyd A."/>
            <person name="Carlson A."/>
            <person name="Copeland A."/>
            <person name="Coutinho P.M."/>
            <person name="de Vries R.P."/>
            <person name="Ferreira P."/>
            <person name="Findley K."/>
            <person name="Foster B."/>
            <person name="Gaskell J."/>
            <person name="Glotzer D."/>
            <person name="Gorecki P."/>
            <person name="Heitman J."/>
            <person name="Hesse C."/>
            <person name="Hori C."/>
            <person name="Igarashi K."/>
            <person name="Jurgens J.A."/>
            <person name="Kallen N."/>
            <person name="Kersten P."/>
            <person name="Kohler A."/>
            <person name="Kuees U."/>
            <person name="Kumar T.K.A."/>
            <person name="Kuo A."/>
            <person name="LaButti K."/>
            <person name="Larrondo L.F."/>
            <person name="Lindquist E."/>
            <person name="Ling A."/>
            <person name="Lombard V."/>
            <person name="Lucas S."/>
            <person name="Lundell T."/>
            <person name="Martin R."/>
            <person name="McLaughlin D.J."/>
            <person name="Morgenstern I."/>
            <person name="Morin E."/>
            <person name="Murat C."/>
            <person name="Nagy L.G."/>
            <person name="Nolan M."/>
            <person name="Ohm R.A."/>
            <person name="Patyshakuliyeva A."/>
            <person name="Rokas A."/>
            <person name="Ruiz-Duenas F.J."/>
            <person name="Sabat G."/>
            <person name="Salamov A."/>
            <person name="Samejima M."/>
            <person name="Schmutz J."/>
            <person name="Slot J.C."/>
            <person name="St John F."/>
            <person name="Stenlid J."/>
            <person name="Sun H."/>
            <person name="Sun S."/>
            <person name="Syed K."/>
            <person name="Tsang A."/>
            <person name="Wiebenga A."/>
            <person name="Young D."/>
            <person name="Pisabarro A."/>
            <person name="Eastwood D.C."/>
            <person name="Martin F."/>
            <person name="Cullen D."/>
            <person name="Grigoriev I.V."/>
            <person name="Hibbett D.S."/>
        </authorList>
    </citation>
    <scope>NUCLEOTIDE SEQUENCE [LARGE SCALE GENOMIC DNA]</scope>
    <source>
        <strain evidence="5 6">MD-104</strain>
    </source>
</reference>
<dbReference type="EMBL" id="KB467942">
    <property type="protein sequence ID" value="PCH38005.1"/>
    <property type="molecule type" value="Genomic_DNA"/>
</dbReference>
<dbReference type="InterPro" id="IPR009009">
    <property type="entry name" value="RlpA-like_DPBB"/>
</dbReference>
<dbReference type="AlphaFoldDB" id="A0A2H3J8P9"/>
<dbReference type="Gene3D" id="2.40.40.10">
    <property type="entry name" value="RlpA-like domain"/>
    <property type="match status" value="1"/>
</dbReference>
<keyword evidence="1 3" id="KW-0732">Signal</keyword>
<keyword evidence="6" id="KW-1185">Reference proteome</keyword>
<evidence type="ECO:0000256" key="3">
    <source>
        <dbReference type="SAM" id="SignalP"/>
    </source>
</evidence>
<evidence type="ECO:0000313" key="6">
    <source>
        <dbReference type="Proteomes" id="UP000218811"/>
    </source>
</evidence>
<dbReference type="Pfam" id="PF03330">
    <property type="entry name" value="DPBB_1"/>
    <property type="match status" value="1"/>
</dbReference>
<evidence type="ECO:0000256" key="1">
    <source>
        <dbReference type="ARBA" id="ARBA00022729"/>
    </source>
</evidence>
<name>A0A2H3J8P9_WOLCO</name>
<feature type="compositionally biased region" description="Low complexity" evidence="2">
    <location>
        <begin position="87"/>
        <end position="99"/>
    </location>
</feature>
<feature type="domain" description="RlpA-like protein double-psi beta-barrel" evidence="4">
    <location>
        <begin position="108"/>
        <end position="204"/>
    </location>
</feature>
<dbReference type="Proteomes" id="UP000218811">
    <property type="component" value="Unassembled WGS sequence"/>
</dbReference>
<dbReference type="SUPFAM" id="SSF50685">
    <property type="entry name" value="Barwin-like endoglucanases"/>
    <property type="match status" value="1"/>
</dbReference>
<dbReference type="PANTHER" id="PTHR31836">
    <property type="match status" value="1"/>
</dbReference>
<accession>A0A2H3J8P9</accession>
<dbReference type="CDD" id="cd22191">
    <property type="entry name" value="DPBB_RlpA_EXP_N-like"/>
    <property type="match status" value="1"/>
</dbReference>
<feature type="region of interest" description="Disordered" evidence="2">
    <location>
        <begin position="77"/>
        <end position="99"/>
    </location>
</feature>
<feature type="signal peptide" evidence="3">
    <location>
        <begin position="1"/>
        <end position="20"/>
    </location>
</feature>
<sequence>MSRFLAVTTLACVAATTVSGRTIGARTTVPPTYDQGYLEPYATYHARYLALDCQDKHDTLFFESCCHPLLATQSLSDRPEECNPYPSSTSTSATSTLETTSDSEVYTDGYATYFYQNGVAGACGTVHSDYDMIAAIDQDRYGNSGAVSALCGQKVKITNPANGNTVTVTIADDCPTCRNSDSIDLSVGAFEQIADLSEGIVSIDWEFVN</sequence>
<dbReference type="OrthoDB" id="406505at2759"/>
<organism evidence="5 6">
    <name type="scientific">Wolfiporia cocos (strain MD-104)</name>
    <name type="common">Brown rot fungus</name>
    <dbReference type="NCBI Taxonomy" id="742152"/>
    <lineage>
        <taxon>Eukaryota</taxon>
        <taxon>Fungi</taxon>
        <taxon>Dikarya</taxon>
        <taxon>Basidiomycota</taxon>
        <taxon>Agaricomycotina</taxon>
        <taxon>Agaricomycetes</taxon>
        <taxon>Polyporales</taxon>
        <taxon>Phaeolaceae</taxon>
        <taxon>Wolfiporia</taxon>
    </lineage>
</organism>
<dbReference type="InterPro" id="IPR036908">
    <property type="entry name" value="RlpA-like_sf"/>
</dbReference>
<dbReference type="OMA" id="SPLCGKQ"/>
<proteinExistence type="predicted"/>
<evidence type="ECO:0000313" key="5">
    <source>
        <dbReference type="EMBL" id="PCH38005.1"/>
    </source>
</evidence>
<dbReference type="STRING" id="742152.A0A2H3J8P9"/>
<feature type="chain" id="PRO_5013957753" evidence="3">
    <location>
        <begin position="21"/>
        <end position="209"/>
    </location>
</feature>